<feature type="binding site" evidence="6">
    <location>
        <begin position="44"/>
        <end position="51"/>
    </location>
    <ligand>
        <name>ATP</name>
        <dbReference type="ChEBI" id="CHEBI:30616"/>
    </ligand>
</feature>
<dbReference type="GO" id="GO:0043138">
    <property type="term" value="F:3'-5' DNA helicase activity"/>
    <property type="evidence" value="ECO:0007669"/>
    <property type="project" value="TreeGrafter"/>
</dbReference>
<dbReference type="PANTHER" id="PTHR11070:SF2">
    <property type="entry name" value="ATP-DEPENDENT DNA HELICASE SRS2"/>
    <property type="match status" value="1"/>
</dbReference>
<dbReference type="PROSITE" id="PS51198">
    <property type="entry name" value="UVRD_HELICASE_ATP_BIND"/>
    <property type="match status" value="1"/>
</dbReference>
<reference evidence="8 9" key="1">
    <citation type="submission" date="2018-01" db="EMBL/GenBank/DDBJ databases">
        <title>A novel member of the phylum Bacteroidetes isolated from glacier ice.</title>
        <authorList>
            <person name="Liu Q."/>
            <person name="Xin Y.-H."/>
        </authorList>
    </citation>
    <scope>NUCLEOTIDE SEQUENCE [LARGE SCALE GENOMIC DNA]</scope>
    <source>
        <strain evidence="8 9">RB1R16</strain>
    </source>
</reference>
<accession>A0A2S7SPX3</accession>
<gene>
    <name evidence="8" type="ORF">CJD36_022335</name>
</gene>
<dbReference type="GO" id="GO:0000725">
    <property type="term" value="P:recombinational repair"/>
    <property type="evidence" value="ECO:0007669"/>
    <property type="project" value="TreeGrafter"/>
</dbReference>
<protein>
    <recommendedName>
        <fullName evidence="5">DNA 3'-5' helicase II</fullName>
    </recommendedName>
</protein>
<keyword evidence="9" id="KW-1185">Reference proteome</keyword>
<dbReference type="GO" id="GO:0005524">
    <property type="term" value="F:ATP binding"/>
    <property type="evidence" value="ECO:0007669"/>
    <property type="project" value="UniProtKB-UniRule"/>
</dbReference>
<evidence type="ECO:0000313" key="9">
    <source>
        <dbReference type="Proteomes" id="UP000239872"/>
    </source>
</evidence>
<keyword evidence="3 6" id="KW-0347">Helicase</keyword>
<dbReference type="InterPro" id="IPR014016">
    <property type="entry name" value="UvrD-like_ATP-bd"/>
</dbReference>
<proteinExistence type="predicted"/>
<evidence type="ECO:0000256" key="4">
    <source>
        <dbReference type="ARBA" id="ARBA00022840"/>
    </source>
</evidence>
<dbReference type="RefSeq" id="WP_105041434.1">
    <property type="nucleotide sequence ID" value="NZ_PPSL01000012.1"/>
</dbReference>
<dbReference type="SUPFAM" id="SSF52540">
    <property type="entry name" value="P-loop containing nucleoside triphosphate hydrolases"/>
    <property type="match status" value="1"/>
</dbReference>
<dbReference type="GO" id="GO:0016787">
    <property type="term" value="F:hydrolase activity"/>
    <property type="evidence" value="ECO:0007669"/>
    <property type="project" value="UniProtKB-UniRule"/>
</dbReference>
<evidence type="ECO:0000313" key="8">
    <source>
        <dbReference type="EMBL" id="PQJ08794.1"/>
    </source>
</evidence>
<keyword evidence="1 6" id="KW-0547">Nucleotide-binding</keyword>
<dbReference type="GO" id="GO:0003677">
    <property type="term" value="F:DNA binding"/>
    <property type="evidence" value="ECO:0007669"/>
    <property type="project" value="InterPro"/>
</dbReference>
<dbReference type="Proteomes" id="UP000239872">
    <property type="component" value="Unassembled WGS sequence"/>
</dbReference>
<evidence type="ECO:0000256" key="5">
    <source>
        <dbReference type="ARBA" id="ARBA00034923"/>
    </source>
</evidence>
<evidence type="ECO:0000259" key="7">
    <source>
        <dbReference type="PROSITE" id="PS51198"/>
    </source>
</evidence>
<dbReference type="InterPro" id="IPR027417">
    <property type="entry name" value="P-loop_NTPase"/>
</dbReference>
<evidence type="ECO:0000256" key="1">
    <source>
        <dbReference type="ARBA" id="ARBA00022741"/>
    </source>
</evidence>
<evidence type="ECO:0000256" key="6">
    <source>
        <dbReference type="PROSITE-ProRule" id="PRU00560"/>
    </source>
</evidence>
<organism evidence="8 9">
    <name type="scientific">Flavipsychrobacter stenotrophus</name>
    <dbReference type="NCBI Taxonomy" id="2077091"/>
    <lineage>
        <taxon>Bacteria</taxon>
        <taxon>Pseudomonadati</taxon>
        <taxon>Bacteroidota</taxon>
        <taxon>Chitinophagia</taxon>
        <taxon>Chitinophagales</taxon>
        <taxon>Chitinophagaceae</taxon>
        <taxon>Flavipsychrobacter</taxon>
    </lineage>
</organism>
<keyword evidence="2 6" id="KW-0378">Hydrolase</keyword>
<comment type="caution">
    <text evidence="8">The sequence shown here is derived from an EMBL/GenBank/DDBJ whole genome shotgun (WGS) entry which is preliminary data.</text>
</comment>
<dbReference type="PANTHER" id="PTHR11070">
    <property type="entry name" value="UVRD / RECB / PCRA DNA HELICASE FAMILY MEMBER"/>
    <property type="match status" value="1"/>
</dbReference>
<feature type="domain" description="UvrD-like helicase ATP-binding" evidence="7">
    <location>
        <begin position="23"/>
        <end position="348"/>
    </location>
</feature>
<evidence type="ECO:0000256" key="2">
    <source>
        <dbReference type="ARBA" id="ARBA00022801"/>
    </source>
</evidence>
<dbReference type="EMBL" id="PPSL01000012">
    <property type="protein sequence ID" value="PQJ08794.1"/>
    <property type="molecule type" value="Genomic_DNA"/>
</dbReference>
<name>A0A2S7SPX3_9BACT</name>
<dbReference type="OrthoDB" id="1100019at2"/>
<sequence length="682" mass="79548">MPQVININDDDIMYAQSILLPPGKSFDEERRTFIKNLDTIDLQAVPGSGKTTALLAKLLIFERKLPFENGSGILVLSHTNAAIDEIKQKIQKHCPKLFSYPNFIGTIQSFVDEFLAIPYYTAIFKKKTTRIDNEIYYETIQKFVSRNLPDFTVQEQRNARYFLLGTDSLNSFRLQIRNGQTTLVESISGNDLRIIKPRRGRNYVDFTDPEKQRVKEWLTKFKYALMKKTGVLHFDDAYFLAEAYLKNIPQMKDLLQKRFNYVFVDEMQDMDKHQYDVLEKIFYDVNRSISKYQRIGDKNQSIFNGDIKLENIWNDRAIILTINGSQRLTPLLANLVNKFALHRTQGFGIVGLRDGTVKPHVIKYTTNSIRNVIPTFLNTIRALQQIQQFPLVPQYPIKVVAWNSNWKTQAERDNPTKVRLIDYFSEYNKEDHSKTIDYACLKSYLYSFEKNKRTLDPIRKCLLNALLKILRLEEVFDVDSRNYTRKRLVDTIKDCSHTQDDNNYTSFQLNLYNWSIDIVRGKLDDVWNAIKIYVPTFLQLFGKQVVNSRGFLDKDIEVGKEALEQNREVSDANTVKFDDLYVEITTVHAVKGQTHSATLYLESSYYGQHESERLNGQFLGQEFANNRERHKQSAKMAYVGLSRPTNLICIAVHQDRYNDFFREINLDEWEIIEVAVAPEQAQ</sequence>
<dbReference type="Gene3D" id="3.40.50.300">
    <property type="entry name" value="P-loop containing nucleotide triphosphate hydrolases"/>
    <property type="match status" value="2"/>
</dbReference>
<dbReference type="AlphaFoldDB" id="A0A2S7SPX3"/>
<dbReference type="Pfam" id="PF00580">
    <property type="entry name" value="UvrD-helicase"/>
    <property type="match status" value="1"/>
</dbReference>
<keyword evidence="4 6" id="KW-0067">ATP-binding</keyword>
<dbReference type="InterPro" id="IPR000212">
    <property type="entry name" value="DNA_helicase_UvrD/REP"/>
</dbReference>
<evidence type="ECO:0000256" key="3">
    <source>
        <dbReference type="ARBA" id="ARBA00022806"/>
    </source>
</evidence>